<protein>
    <recommendedName>
        <fullName evidence="1">Uroporphyrinogen decarboxylase (URO-D) domain-containing protein</fullName>
    </recommendedName>
</protein>
<dbReference type="GO" id="GO:0006779">
    <property type="term" value="P:porphyrin-containing compound biosynthetic process"/>
    <property type="evidence" value="ECO:0007669"/>
    <property type="project" value="InterPro"/>
</dbReference>
<feature type="domain" description="Uroporphyrinogen decarboxylase (URO-D)" evidence="1">
    <location>
        <begin position="30"/>
        <end position="39"/>
    </location>
</feature>
<reference evidence="3" key="1">
    <citation type="journal article" date="2017" name="Front. Plant Sci.">
        <title>Climate Clever Clovers: New Paradigm to Reduce the Environmental Footprint of Ruminants by Breeding Low Methanogenic Forages Utilizing Haplotype Variation.</title>
        <authorList>
            <person name="Kaur P."/>
            <person name="Appels R."/>
            <person name="Bayer P.E."/>
            <person name="Keeble-Gagnere G."/>
            <person name="Wang J."/>
            <person name="Hirakawa H."/>
            <person name="Shirasawa K."/>
            <person name="Vercoe P."/>
            <person name="Stefanova K."/>
            <person name="Durmic Z."/>
            <person name="Nichols P."/>
            <person name="Revell C."/>
            <person name="Isobe S.N."/>
            <person name="Edwards D."/>
            <person name="Erskine W."/>
        </authorList>
    </citation>
    <scope>NUCLEOTIDE SEQUENCE [LARGE SCALE GENOMIC DNA]</scope>
    <source>
        <strain evidence="3">cv. Daliak</strain>
    </source>
</reference>
<accession>A0A2Z6NKE1</accession>
<sequence length="158" mass="18017">MNISQSHNSLSFHPVSYADAARGDLVSRPPAWMMRQVGRYMVTYQKLAQKHSSFRERSETTGLIVEVSLQPLKAFRPIGVIIFSDILTPLPAFGINFDIKDVKGPVIHSPIRSEDGLKVLYPIDFDKLRFVGESLKILRKEVKFDTLFKLSAILKWKK</sequence>
<dbReference type="GO" id="GO:0004853">
    <property type="term" value="F:uroporphyrinogen decarboxylase activity"/>
    <property type="evidence" value="ECO:0007669"/>
    <property type="project" value="InterPro"/>
</dbReference>
<dbReference type="Pfam" id="PF01208">
    <property type="entry name" value="URO-D"/>
    <property type="match status" value="1"/>
</dbReference>
<gene>
    <name evidence="2" type="ORF">TSUD_99740</name>
</gene>
<dbReference type="AlphaFoldDB" id="A0A2Z6NKE1"/>
<evidence type="ECO:0000259" key="1">
    <source>
        <dbReference type="PROSITE" id="PS00906"/>
    </source>
</evidence>
<dbReference type="EMBL" id="DF974081">
    <property type="protein sequence ID" value="GAU44874.1"/>
    <property type="molecule type" value="Genomic_DNA"/>
</dbReference>
<dbReference type="PROSITE" id="PS00906">
    <property type="entry name" value="UROD_1"/>
    <property type="match status" value="1"/>
</dbReference>
<dbReference type="OrthoDB" id="339900at2759"/>
<dbReference type="InterPro" id="IPR000257">
    <property type="entry name" value="Uroporphyrinogen_deCOase"/>
</dbReference>
<dbReference type="InterPro" id="IPR038071">
    <property type="entry name" value="UROD/MetE-like_sf"/>
</dbReference>
<keyword evidence="3" id="KW-1185">Reference proteome</keyword>
<evidence type="ECO:0000313" key="2">
    <source>
        <dbReference type="EMBL" id="GAU44874.1"/>
    </source>
</evidence>
<dbReference type="SUPFAM" id="SSF51726">
    <property type="entry name" value="UROD/MetE-like"/>
    <property type="match status" value="1"/>
</dbReference>
<dbReference type="Gene3D" id="3.20.20.210">
    <property type="match status" value="1"/>
</dbReference>
<dbReference type="Proteomes" id="UP000242715">
    <property type="component" value="Unassembled WGS sequence"/>
</dbReference>
<evidence type="ECO:0000313" key="3">
    <source>
        <dbReference type="Proteomes" id="UP000242715"/>
    </source>
</evidence>
<dbReference type="PANTHER" id="PTHR21091:SF167">
    <property type="entry name" value="UROPORPHYRINOGEN DECARBOXYLASE 1, CHLOROPLASTIC"/>
    <property type="match status" value="1"/>
</dbReference>
<name>A0A2Z6NKE1_TRISU</name>
<dbReference type="PANTHER" id="PTHR21091">
    <property type="entry name" value="METHYLTETRAHYDROFOLATE:HOMOCYSTEINE METHYLTRANSFERASE RELATED"/>
    <property type="match status" value="1"/>
</dbReference>
<proteinExistence type="predicted"/>
<organism evidence="2 3">
    <name type="scientific">Trifolium subterraneum</name>
    <name type="common">Subterranean clover</name>
    <dbReference type="NCBI Taxonomy" id="3900"/>
    <lineage>
        <taxon>Eukaryota</taxon>
        <taxon>Viridiplantae</taxon>
        <taxon>Streptophyta</taxon>
        <taxon>Embryophyta</taxon>
        <taxon>Tracheophyta</taxon>
        <taxon>Spermatophyta</taxon>
        <taxon>Magnoliopsida</taxon>
        <taxon>eudicotyledons</taxon>
        <taxon>Gunneridae</taxon>
        <taxon>Pentapetalae</taxon>
        <taxon>rosids</taxon>
        <taxon>fabids</taxon>
        <taxon>Fabales</taxon>
        <taxon>Fabaceae</taxon>
        <taxon>Papilionoideae</taxon>
        <taxon>50 kb inversion clade</taxon>
        <taxon>NPAAA clade</taxon>
        <taxon>Hologalegina</taxon>
        <taxon>IRL clade</taxon>
        <taxon>Trifolieae</taxon>
        <taxon>Trifolium</taxon>
    </lineage>
</organism>